<evidence type="ECO:0000313" key="2">
    <source>
        <dbReference type="Proteomes" id="UP000652477"/>
    </source>
</evidence>
<gene>
    <name evidence="1" type="ORF">H8S37_03965</name>
</gene>
<proteinExistence type="predicted"/>
<dbReference type="AlphaFoldDB" id="A0A923LHG2"/>
<dbReference type="InterPro" id="IPR027417">
    <property type="entry name" value="P-loop_NTPase"/>
</dbReference>
<evidence type="ECO:0000313" key="1">
    <source>
        <dbReference type="EMBL" id="MBC5688089.1"/>
    </source>
</evidence>
<comment type="caution">
    <text evidence="1">The sequence shown here is derived from an EMBL/GenBank/DDBJ whole genome shotgun (WGS) entry which is preliminary data.</text>
</comment>
<sequence length="517" mass="60962">MNELEIKSVNNIQAEIMLVGSFYKQPDLYVSYGNFMRSKYDFSDEATKFFYDNFELMYTTFSQNMEENQVNIFMSSDIDRLKIYKKYKGWKTISEWVNLANIEDVKNYYGLVKKYSLIREYEKNGYPVQRILNHRNFNQWTARDIYKIIRSQADKINTVINANEESVILTDKMTKQVESLLIMPDMGLPLPWDILTEMFRGCRLGKVIFNGFLSNEGKSRNMMMLIAYIVLVLDEKFLLLSNEMDEADLRNCLITTVINNDCFKPYHGVEIKKCEREIVLGMYRDDNGNFIERREDADGHYIESEDDFIARVARESEEYRKVQKVAAWVDEKRNGKLFFKDVGMDYSDEAVEFELKKHKMVYGVNYCGYDTLKGYRIDDWQTVKQTATKIKELMKEMHMFCFAVFQLTDDTVFTDVFQLSSNNIANAKQIKHVADILMLGKRIDKEEYHKYQYMAETDWGVATPHDLDFARQYFAIKVDKNRGGNKARMPLFEIDLDLNVWKEVGYLIKRNKAKDGD</sequence>
<dbReference type="Gene3D" id="3.40.50.300">
    <property type="entry name" value="P-loop containing nucleotide triphosphate hydrolases"/>
    <property type="match status" value="1"/>
</dbReference>
<dbReference type="RefSeq" id="WP_186874723.1">
    <property type="nucleotide sequence ID" value="NZ_JACOPF010000001.1"/>
</dbReference>
<dbReference type="EMBL" id="JACOPF010000001">
    <property type="protein sequence ID" value="MBC5688089.1"/>
    <property type="molecule type" value="Genomic_DNA"/>
</dbReference>
<organism evidence="1 2">
    <name type="scientific">Mediterraneibacter hominis</name>
    <dbReference type="NCBI Taxonomy" id="2763054"/>
    <lineage>
        <taxon>Bacteria</taxon>
        <taxon>Bacillati</taxon>
        <taxon>Bacillota</taxon>
        <taxon>Clostridia</taxon>
        <taxon>Lachnospirales</taxon>
        <taxon>Lachnospiraceae</taxon>
        <taxon>Mediterraneibacter</taxon>
    </lineage>
</organism>
<dbReference type="Proteomes" id="UP000652477">
    <property type="component" value="Unassembled WGS sequence"/>
</dbReference>
<reference evidence="1" key="1">
    <citation type="submission" date="2020-08" db="EMBL/GenBank/DDBJ databases">
        <title>Genome public.</title>
        <authorList>
            <person name="Liu C."/>
            <person name="Sun Q."/>
        </authorList>
    </citation>
    <scope>NUCLEOTIDE SEQUENCE</scope>
    <source>
        <strain evidence="1">NSJ-55</strain>
    </source>
</reference>
<keyword evidence="2" id="KW-1185">Reference proteome</keyword>
<protein>
    <submittedName>
        <fullName evidence="1">Uncharacterized protein</fullName>
    </submittedName>
</protein>
<accession>A0A923LHG2</accession>
<name>A0A923LHG2_9FIRM</name>